<sequence length="166" mass="19430">MTYNLMVRIGRVCIITDGPQKGKLVAIVNIIDANRALCQGPGVPRGAFKFRNLRLTKFLLNIHHLISPKKLMAIWKAEKINEKFAETTFAKKRKMFELRSKLSDYERYKLRKAKQMRNRIIRMEFHKLKHSNKKPRPSVLKQKEEKKQKKAGMMPAAIVSEIKEEI</sequence>
<evidence type="ECO:0000256" key="1">
    <source>
        <dbReference type="ARBA" id="ARBA00006592"/>
    </source>
</evidence>
<keyword evidence="3" id="KW-0687">Ribonucleoprotein</keyword>
<keyword evidence="2" id="KW-0689">Ribosomal protein</keyword>
<dbReference type="InterPro" id="IPR039660">
    <property type="entry name" value="Ribosomal_eL14"/>
</dbReference>
<evidence type="ECO:0000256" key="3">
    <source>
        <dbReference type="ARBA" id="ARBA00023274"/>
    </source>
</evidence>
<dbReference type="GO" id="GO:0042273">
    <property type="term" value="P:ribosomal large subunit biogenesis"/>
    <property type="evidence" value="ECO:0007669"/>
    <property type="project" value="TreeGrafter"/>
</dbReference>
<evidence type="ECO:0000313" key="9">
    <source>
        <dbReference type="Proteomes" id="UP000270296"/>
    </source>
</evidence>
<gene>
    <name evidence="8" type="ORF">SBAD_LOCUS1106</name>
</gene>
<dbReference type="GO" id="GO:0006412">
    <property type="term" value="P:translation"/>
    <property type="evidence" value="ECO:0007669"/>
    <property type="project" value="InterPro"/>
</dbReference>
<dbReference type="SUPFAM" id="SSF50104">
    <property type="entry name" value="Translation proteins SH3-like domain"/>
    <property type="match status" value="1"/>
</dbReference>
<dbReference type="GO" id="GO:0022625">
    <property type="term" value="C:cytosolic large ribosomal subunit"/>
    <property type="evidence" value="ECO:0007669"/>
    <property type="project" value="TreeGrafter"/>
</dbReference>
<dbReference type="InterPro" id="IPR002784">
    <property type="entry name" value="Ribosomal_eL14_dom"/>
</dbReference>
<feature type="region of interest" description="Disordered" evidence="6">
    <location>
        <begin position="131"/>
        <end position="154"/>
    </location>
</feature>
<dbReference type="PANTHER" id="PTHR11127:SF2">
    <property type="entry name" value="LARGE RIBOSOMAL SUBUNIT PROTEIN EL14"/>
    <property type="match status" value="1"/>
</dbReference>
<dbReference type="Gene3D" id="2.30.30.30">
    <property type="match status" value="1"/>
</dbReference>
<evidence type="ECO:0000256" key="6">
    <source>
        <dbReference type="SAM" id="MobiDB-lite"/>
    </source>
</evidence>
<evidence type="ECO:0000313" key="8">
    <source>
        <dbReference type="EMBL" id="VDO93213.1"/>
    </source>
</evidence>
<evidence type="ECO:0000313" key="10">
    <source>
        <dbReference type="WBParaSite" id="SBAD_0000114301-mRNA-1"/>
    </source>
</evidence>
<organism evidence="10">
    <name type="scientific">Soboliphyme baturini</name>
    <dbReference type="NCBI Taxonomy" id="241478"/>
    <lineage>
        <taxon>Eukaryota</taxon>
        <taxon>Metazoa</taxon>
        <taxon>Ecdysozoa</taxon>
        <taxon>Nematoda</taxon>
        <taxon>Enoplea</taxon>
        <taxon>Dorylaimia</taxon>
        <taxon>Dioctophymatida</taxon>
        <taxon>Dioctophymatoidea</taxon>
        <taxon>Soboliphymatidae</taxon>
        <taxon>Soboliphyme</taxon>
    </lineage>
</organism>
<feature type="domain" description="Large ribosomal subunit protein eL14" evidence="7">
    <location>
        <begin position="44"/>
        <end position="118"/>
    </location>
</feature>
<evidence type="ECO:0000256" key="5">
    <source>
        <dbReference type="ARBA" id="ARBA00035318"/>
    </source>
</evidence>
<comment type="similarity">
    <text evidence="1">Belongs to the eukaryotic ribosomal protein eL14 family.</text>
</comment>
<dbReference type="EMBL" id="UZAM01006710">
    <property type="protein sequence ID" value="VDO93213.1"/>
    <property type="molecule type" value="Genomic_DNA"/>
</dbReference>
<dbReference type="GO" id="GO:0003723">
    <property type="term" value="F:RNA binding"/>
    <property type="evidence" value="ECO:0007669"/>
    <property type="project" value="InterPro"/>
</dbReference>
<proteinExistence type="inferred from homology"/>
<evidence type="ECO:0000259" key="7">
    <source>
        <dbReference type="Pfam" id="PF01929"/>
    </source>
</evidence>
<dbReference type="CDD" id="cd23702">
    <property type="entry name" value="eL14"/>
    <property type="match status" value="1"/>
</dbReference>
<dbReference type="InterPro" id="IPR008991">
    <property type="entry name" value="Translation_prot_SH3-like_sf"/>
</dbReference>
<evidence type="ECO:0000256" key="2">
    <source>
        <dbReference type="ARBA" id="ARBA00022980"/>
    </source>
</evidence>
<reference evidence="10" key="1">
    <citation type="submission" date="2016-06" db="UniProtKB">
        <authorList>
            <consortium name="WormBaseParasite"/>
        </authorList>
    </citation>
    <scope>IDENTIFICATION</scope>
</reference>
<accession>A0A183IBW2</accession>
<dbReference type="Proteomes" id="UP000270296">
    <property type="component" value="Unassembled WGS sequence"/>
</dbReference>
<name>A0A183IBW2_9BILA</name>
<dbReference type="PANTHER" id="PTHR11127">
    <property type="entry name" value="60S RIBOSOMAL PROTEIN L14"/>
    <property type="match status" value="1"/>
</dbReference>
<dbReference type="WBParaSite" id="SBAD_0000114301-mRNA-1">
    <property type="protein sequence ID" value="SBAD_0000114301-mRNA-1"/>
    <property type="gene ID" value="SBAD_0000114301"/>
</dbReference>
<reference evidence="8 9" key="2">
    <citation type="submission" date="2018-11" db="EMBL/GenBank/DDBJ databases">
        <authorList>
            <consortium name="Pathogen Informatics"/>
        </authorList>
    </citation>
    <scope>NUCLEOTIDE SEQUENCE [LARGE SCALE GENOMIC DNA]</scope>
</reference>
<dbReference type="OrthoDB" id="1875589at2759"/>
<dbReference type="InterPro" id="IPR014722">
    <property type="entry name" value="Rib_uL2_dom2"/>
</dbReference>
<dbReference type="AlphaFoldDB" id="A0A183IBW2"/>
<dbReference type="Pfam" id="PF01929">
    <property type="entry name" value="Ribosomal_L14e"/>
    <property type="match status" value="1"/>
</dbReference>
<protein>
    <recommendedName>
        <fullName evidence="4">Large ribosomal subunit protein eL14</fullName>
    </recommendedName>
    <alternativeName>
        <fullName evidence="5">60S ribosomal protein L14</fullName>
    </alternativeName>
</protein>
<evidence type="ECO:0000256" key="4">
    <source>
        <dbReference type="ARBA" id="ARBA00035215"/>
    </source>
</evidence>
<dbReference type="GO" id="GO:0003735">
    <property type="term" value="F:structural constituent of ribosome"/>
    <property type="evidence" value="ECO:0007669"/>
    <property type="project" value="InterPro"/>
</dbReference>
<keyword evidence="9" id="KW-1185">Reference proteome</keyword>